<evidence type="ECO:0000259" key="3">
    <source>
        <dbReference type="PROSITE" id="PS50853"/>
    </source>
</evidence>
<dbReference type="SUPFAM" id="SSF49265">
    <property type="entry name" value="Fibronectin type III"/>
    <property type="match status" value="3"/>
</dbReference>
<dbReference type="PROSITE" id="PS50853">
    <property type="entry name" value="FN3"/>
    <property type="match status" value="3"/>
</dbReference>
<proteinExistence type="predicted"/>
<dbReference type="PANTHER" id="PTHR46708">
    <property type="entry name" value="TENASCIN"/>
    <property type="match status" value="1"/>
</dbReference>
<dbReference type="Pfam" id="PF00041">
    <property type="entry name" value="fn3"/>
    <property type="match status" value="4"/>
</dbReference>
<dbReference type="InterPro" id="IPR050991">
    <property type="entry name" value="ECM_Regulatory_Proteins"/>
</dbReference>
<organism evidence="4 5">
    <name type="scientific">Ameca splendens</name>
    <dbReference type="NCBI Taxonomy" id="208324"/>
    <lineage>
        <taxon>Eukaryota</taxon>
        <taxon>Metazoa</taxon>
        <taxon>Chordata</taxon>
        <taxon>Craniata</taxon>
        <taxon>Vertebrata</taxon>
        <taxon>Euteleostomi</taxon>
        <taxon>Actinopterygii</taxon>
        <taxon>Neopterygii</taxon>
        <taxon>Teleostei</taxon>
        <taxon>Neoteleostei</taxon>
        <taxon>Acanthomorphata</taxon>
        <taxon>Ovalentaria</taxon>
        <taxon>Atherinomorphae</taxon>
        <taxon>Cyprinodontiformes</taxon>
        <taxon>Goodeidae</taxon>
        <taxon>Ameca</taxon>
    </lineage>
</organism>
<evidence type="ECO:0000313" key="5">
    <source>
        <dbReference type="Proteomes" id="UP001469553"/>
    </source>
</evidence>
<feature type="domain" description="Fibronectin type-III" evidence="3">
    <location>
        <begin position="179"/>
        <end position="265"/>
    </location>
</feature>
<dbReference type="CDD" id="cd00063">
    <property type="entry name" value="FN3"/>
    <property type="match status" value="5"/>
</dbReference>
<dbReference type="EMBL" id="JAHRIP010062006">
    <property type="protein sequence ID" value="MEQ2305270.1"/>
    <property type="molecule type" value="Genomic_DNA"/>
</dbReference>
<sequence>MTVRDLSPTRRRRDATLSSTGVNPNTRRLSWGATSKPQPSPPPLSVGHSRVEESPAPLEEMGSRAHAVHGGEPDYFQSISLDLPHKLRLLPPSEVTFHVPRASLSIRGSGRRSLHLRPPPNPLCTGPSRFPLQVVGPLGDGLASLFRAWTRRSPTSPDPSSAVPADVTCLDLVVVMRAPPDTENFKHITQTETSITLQWTKVEEINTYTLHYNDMKVNITHSEGSGTYTVSGLTSATEYSFTLLTVFDYAPSRGKNITAVTAPPDTGNFEHIAQNETSITLQWTKVGEINTYTLHYNDMKVNITHSEGSGTYTVSGLTSATEYSFTFLTVFDYAPSRGKNITAVTAPPDTGNFKHITQNETSITLQWTKVGEINTYTLHYNDKDVNITHSEGNGTYTVSGLTSATRYNFTVLTVFDYAPSRGKTITAVTVPENPADFKTIGQNETSITLQWKGVTNVQEYIVSFNGLEKNFSQTTENVTHVISNLESGTRYNFRLLSVFDYATSSGANLTAPTVPPKVSSVSVTERFLDRATLELNDTNKGWKYKAVVNDPDAVVNENNFKNIVSFSVTNLKPGSEYSFSVTTTFSGLNSTPHPGVIVTTIDCSSVTWDVTNSSIRGTVEGLFSKATASYESKTHVSPVGKTVSFTDLHPGATYEISLEYNLSSKLLPQCSIKLPIIPPSLTARCSYWASGYGTGISWDTPGGVWTAVE</sequence>
<evidence type="ECO:0000313" key="4">
    <source>
        <dbReference type="EMBL" id="MEQ2305270.1"/>
    </source>
</evidence>
<accession>A0ABV0ZI42</accession>
<keyword evidence="5" id="KW-1185">Reference proteome</keyword>
<dbReference type="Gene3D" id="2.60.40.10">
    <property type="entry name" value="Immunoglobulins"/>
    <property type="match status" value="4"/>
</dbReference>
<dbReference type="InterPro" id="IPR036116">
    <property type="entry name" value="FN3_sf"/>
</dbReference>
<dbReference type="PANTHER" id="PTHR46708:SF2">
    <property type="entry name" value="FIBRONECTIN TYPE-III DOMAIN-CONTAINING PROTEIN"/>
    <property type="match status" value="1"/>
</dbReference>
<feature type="non-terminal residue" evidence="4">
    <location>
        <position position="709"/>
    </location>
</feature>
<gene>
    <name evidence="4" type="ORF">AMECASPLE_036062</name>
</gene>
<feature type="domain" description="Fibronectin type-III" evidence="3">
    <location>
        <begin position="347"/>
        <end position="429"/>
    </location>
</feature>
<evidence type="ECO:0000256" key="1">
    <source>
        <dbReference type="ARBA" id="ARBA00022737"/>
    </source>
</evidence>
<dbReference type="InterPro" id="IPR013783">
    <property type="entry name" value="Ig-like_fold"/>
</dbReference>
<dbReference type="Proteomes" id="UP001469553">
    <property type="component" value="Unassembled WGS sequence"/>
</dbReference>
<reference evidence="4 5" key="1">
    <citation type="submission" date="2021-06" db="EMBL/GenBank/DDBJ databases">
        <authorList>
            <person name="Palmer J.M."/>
        </authorList>
    </citation>
    <scope>NUCLEOTIDE SEQUENCE [LARGE SCALE GENOMIC DNA]</scope>
    <source>
        <strain evidence="4 5">AS_MEX2019</strain>
        <tissue evidence="4">Muscle</tissue>
    </source>
</reference>
<dbReference type="InterPro" id="IPR003961">
    <property type="entry name" value="FN3_dom"/>
</dbReference>
<protein>
    <recommendedName>
        <fullName evidence="3">Fibronectin type-III domain-containing protein</fullName>
    </recommendedName>
</protein>
<dbReference type="SMART" id="SM00060">
    <property type="entry name" value="FN3"/>
    <property type="match status" value="5"/>
</dbReference>
<keyword evidence="1" id="KW-0677">Repeat</keyword>
<feature type="compositionally biased region" description="Polar residues" evidence="2">
    <location>
        <begin position="16"/>
        <end position="37"/>
    </location>
</feature>
<feature type="region of interest" description="Disordered" evidence="2">
    <location>
        <begin position="1"/>
        <end position="63"/>
    </location>
</feature>
<feature type="domain" description="Fibronectin type-III" evidence="3">
    <location>
        <begin position="430"/>
        <end position="517"/>
    </location>
</feature>
<name>A0ABV0ZI42_9TELE</name>
<evidence type="ECO:0000256" key="2">
    <source>
        <dbReference type="SAM" id="MobiDB-lite"/>
    </source>
</evidence>
<comment type="caution">
    <text evidence="4">The sequence shown here is derived from an EMBL/GenBank/DDBJ whole genome shotgun (WGS) entry which is preliminary data.</text>
</comment>